<dbReference type="GO" id="GO:0006508">
    <property type="term" value="P:proteolysis"/>
    <property type="evidence" value="ECO:0007669"/>
    <property type="project" value="InterPro"/>
</dbReference>
<evidence type="ECO:0000313" key="3">
    <source>
        <dbReference type="Proteomes" id="UP000078272"/>
    </source>
</evidence>
<dbReference type="AlphaFoldDB" id="A0A175R6A5"/>
<proteinExistence type="predicted"/>
<name>A0A175R6A5_9HYPH</name>
<dbReference type="Pfam" id="PF03572">
    <property type="entry name" value="Peptidase_S41"/>
    <property type="match status" value="1"/>
</dbReference>
<accession>A0A175R6A5</accession>
<protein>
    <submittedName>
        <fullName evidence="2">Peptidase S41</fullName>
    </submittedName>
</protein>
<dbReference type="Gene3D" id="3.90.226.10">
    <property type="entry name" value="2-enoyl-CoA Hydratase, Chain A, domain 1"/>
    <property type="match status" value="1"/>
</dbReference>
<organism evidence="2 3">
    <name type="scientific">Aureimonas ureilytica</name>
    <dbReference type="NCBI Taxonomy" id="401562"/>
    <lineage>
        <taxon>Bacteria</taxon>
        <taxon>Pseudomonadati</taxon>
        <taxon>Pseudomonadota</taxon>
        <taxon>Alphaproteobacteria</taxon>
        <taxon>Hyphomicrobiales</taxon>
        <taxon>Aurantimonadaceae</taxon>
        <taxon>Aureimonas</taxon>
    </lineage>
</organism>
<dbReference type="PANTHER" id="PTHR32060:SF22">
    <property type="entry name" value="CARBOXYL-TERMINAL-PROCESSING PEPTIDASE 3, CHLOROPLASTIC"/>
    <property type="match status" value="1"/>
</dbReference>
<dbReference type="Proteomes" id="UP000078272">
    <property type="component" value="Unassembled WGS sequence"/>
</dbReference>
<dbReference type="InterPro" id="IPR029045">
    <property type="entry name" value="ClpP/crotonase-like_dom_sf"/>
</dbReference>
<dbReference type="PATRIC" id="fig|401562.3.peg.2410"/>
<evidence type="ECO:0000313" key="2">
    <source>
        <dbReference type="EMBL" id="KTQ94227.1"/>
    </source>
</evidence>
<evidence type="ECO:0000259" key="1">
    <source>
        <dbReference type="SMART" id="SM00245"/>
    </source>
</evidence>
<dbReference type="SUPFAM" id="SSF52096">
    <property type="entry name" value="ClpP/crotonase"/>
    <property type="match status" value="1"/>
</dbReference>
<comment type="caution">
    <text evidence="2">The sequence shown here is derived from an EMBL/GenBank/DDBJ whole genome shotgun (WGS) entry which is preliminary data.</text>
</comment>
<dbReference type="EMBL" id="LDPZ01000027">
    <property type="protein sequence ID" value="KTQ94227.1"/>
    <property type="molecule type" value="Genomic_DNA"/>
</dbReference>
<dbReference type="PANTHER" id="PTHR32060">
    <property type="entry name" value="TAIL-SPECIFIC PROTEASE"/>
    <property type="match status" value="1"/>
</dbReference>
<dbReference type="InterPro" id="IPR005151">
    <property type="entry name" value="Tail-specific_protease"/>
</dbReference>
<dbReference type="OrthoDB" id="7266775at2"/>
<feature type="domain" description="Tail specific protease" evidence="1">
    <location>
        <begin position="154"/>
        <end position="380"/>
    </location>
</feature>
<dbReference type="SMART" id="SM00245">
    <property type="entry name" value="TSPc"/>
    <property type="match status" value="1"/>
</dbReference>
<dbReference type="GO" id="GO:0008236">
    <property type="term" value="F:serine-type peptidase activity"/>
    <property type="evidence" value="ECO:0007669"/>
    <property type="project" value="InterPro"/>
</dbReference>
<dbReference type="GO" id="GO:0004175">
    <property type="term" value="F:endopeptidase activity"/>
    <property type="evidence" value="ECO:0007669"/>
    <property type="project" value="TreeGrafter"/>
</dbReference>
<gene>
    <name evidence="2" type="ORF">NS226_13975</name>
</gene>
<sequence>MPVRDPDLAERAAIASAAYHAIRTYFAHAEGLHADFDFEARYRAYLREALTAPDRRSFSLATMRLFASLKNGHTGFFDEVMEREARPLPFTLRPVEGAWTILRSRLPVLSSGDVVIAVDGHPIDEWLEPIRAEIGQSSRATLDRVVWSRPFLFPSSFTLTLEDGREVPIDRAAPSDAPWRGLTLSKEVTSRPGPDGLVILRIPSFDGQRYEDEAITAIRAAKDARAILLDLRGNGGGQTPSRLLRAIMTRPYRGTSFVSPMTIALNDAQEALHGTVASLPQLMMRAGPDTTQPEPDAFAGKMAALVDGGCASACEDFVLRFQDGARGPVLGEATFGSTGQPFVQRFPEFGMSFRVSTKRETKADGQTFEGVGVTPDMPIPLTHSELRESVDHQLNQAIRLLSGS</sequence>
<reference evidence="2 3" key="1">
    <citation type="journal article" date="2016" name="Front. Microbiol.">
        <title>Genomic Resource of Rice Seed Associated Bacteria.</title>
        <authorList>
            <person name="Midha S."/>
            <person name="Bansal K."/>
            <person name="Sharma S."/>
            <person name="Kumar N."/>
            <person name="Patil P.P."/>
            <person name="Chaudhry V."/>
            <person name="Patil P.B."/>
        </authorList>
    </citation>
    <scope>NUCLEOTIDE SEQUENCE [LARGE SCALE GENOMIC DNA]</scope>
    <source>
        <strain evidence="2 3">NS226</strain>
    </source>
</reference>